<proteinExistence type="predicted"/>
<organism evidence="1">
    <name type="scientific">Podoviridae sp. ct2nF21</name>
    <dbReference type="NCBI Taxonomy" id="2826537"/>
    <lineage>
        <taxon>Viruses</taxon>
        <taxon>Duplodnaviria</taxon>
        <taxon>Heunggongvirae</taxon>
        <taxon>Uroviricota</taxon>
        <taxon>Caudoviricetes</taxon>
    </lineage>
</organism>
<accession>A0A8S5NH88</accession>
<protein>
    <submittedName>
        <fullName evidence="1">Uncharacterized protein</fullName>
    </submittedName>
</protein>
<dbReference type="EMBL" id="BK015162">
    <property type="protein sequence ID" value="DAD93568.1"/>
    <property type="molecule type" value="Genomic_DNA"/>
</dbReference>
<evidence type="ECO:0000313" key="1">
    <source>
        <dbReference type="EMBL" id="DAD93568.1"/>
    </source>
</evidence>
<sequence>MFFQHPLEIVGCNKYSVFLSDPMKRIGGLPYIRQFSKDWVFVEAATGRNVHFEYRID</sequence>
<name>A0A8S5NH88_9CAUD</name>
<reference evidence="1" key="1">
    <citation type="journal article" date="2021" name="Proc. Natl. Acad. Sci. U.S.A.">
        <title>A Catalog of Tens of Thousands of Viruses from Human Metagenomes Reveals Hidden Associations with Chronic Diseases.</title>
        <authorList>
            <person name="Tisza M.J."/>
            <person name="Buck C.B."/>
        </authorList>
    </citation>
    <scope>NUCLEOTIDE SEQUENCE</scope>
    <source>
        <strain evidence="1">Ct2nF21</strain>
    </source>
</reference>